<feature type="transmembrane region" description="Helical" evidence="1">
    <location>
        <begin position="197"/>
        <end position="214"/>
    </location>
</feature>
<comment type="caution">
    <text evidence="2">The sequence shown here is derived from an EMBL/GenBank/DDBJ whole genome shotgun (WGS) entry which is preliminary data.</text>
</comment>
<dbReference type="Proteomes" id="UP000290849">
    <property type="component" value="Unassembled WGS sequence"/>
</dbReference>
<feature type="transmembrane region" description="Helical" evidence="1">
    <location>
        <begin position="404"/>
        <end position="427"/>
    </location>
</feature>
<evidence type="ECO:0008006" key="4">
    <source>
        <dbReference type="Google" id="ProtNLM"/>
    </source>
</evidence>
<keyword evidence="3" id="KW-1185">Reference proteome</keyword>
<feature type="transmembrane region" description="Helical" evidence="1">
    <location>
        <begin position="72"/>
        <end position="92"/>
    </location>
</feature>
<keyword evidence="1" id="KW-0472">Membrane</keyword>
<feature type="transmembrane region" description="Helical" evidence="1">
    <location>
        <begin position="12"/>
        <end position="34"/>
    </location>
</feature>
<keyword evidence="1" id="KW-1133">Transmembrane helix</keyword>
<reference evidence="2 3" key="1">
    <citation type="journal article" date="2017" name="Int. J. Syst. Evol. Microbiol.">
        <title>Achromobacter aloeverae sp. nov., isolated from the root of Aloe vera (L.) Burm.f.</title>
        <authorList>
            <person name="Kuncharoen N."/>
            <person name="Muramatsu Y."/>
            <person name="Shibata C."/>
            <person name="Kamakura Y."/>
            <person name="Nakagawa Y."/>
            <person name="Tanasupawat S."/>
        </authorList>
    </citation>
    <scope>NUCLEOTIDE SEQUENCE [LARGE SCALE GENOMIC DNA]</scope>
    <source>
        <strain evidence="2 3">AVA-1</strain>
    </source>
</reference>
<protein>
    <recommendedName>
        <fullName evidence="4">Glycosyltransferase RgtA/B/C/D-like domain-containing protein</fullName>
    </recommendedName>
</protein>
<name>A0A4Q1HIR5_9BURK</name>
<feature type="transmembrane region" description="Helical" evidence="1">
    <location>
        <begin position="154"/>
        <end position="185"/>
    </location>
</feature>
<accession>A0A4Q1HIR5</accession>
<evidence type="ECO:0000256" key="1">
    <source>
        <dbReference type="SAM" id="Phobius"/>
    </source>
</evidence>
<organism evidence="2 3">
    <name type="scientific">Achromobacter aloeverae</name>
    <dbReference type="NCBI Taxonomy" id="1750518"/>
    <lineage>
        <taxon>Bacteria</taxon>
        <taxon>Pseudomonadati</taxon>
        <taxon>Pseudomonadota</taxon>
        <taxon>Betaproteobacteria</taxon>
        <taxon>Burkholderiales</taxon>
        <taxon>Alcaligenaceae</taxon>
        <taxon>Achromobacter</taxon>
    </lineage>
</organism>
<gene>
    <name evidence="2" type="ORF">C7R54_17830</name>
</gene>
<sequence length="460" mass="50617">MSFRSIPDFVDRYAPAWIAVIFTMAVLLVCYPGFMSYDSLRMLEEARSHVYGGIYPAMPVYLMRLSDITGHGPTVMLVVQNFLIFLGLAIILRFLAAPWWFAVMVMALILSMPVVVGPMLVVWKDVTTTAPMLMALVLIYWARRHPSSPRAPAAKWCSMLLLIVASLVRFNAVTATAVIAVYWVLSFYSGRSRLKQVAIFLLALAAMAACNKVVNGYSFPRFQKLAGNDLAYGIMNYDLVGISKWSGTPLVPVAPASDPLFPKATITDISRIYNSLGALHIQAANEALGNPVKLAAPGYSNNDIAHAWIDAILRYPAAYLRYRRDLFEEIIGAKPTPTFEPTHYGKIDDNNLGMKFTDRAITGQVLTYIENASTVTLGKPWPYLLLSIGCTAIMLGLRTIPGHLRALGGVAFCAAIMYIVPFFAMTGTGEVRYVYPTLILGSVPILVLLLGWRSRAGIAQ</sequence>
<feature type="transmembrane region" description="Helical" evidence="1">
    <location>
        <begin position="433"/>
        <end position="452"/>
    </location>
</feature>
<evidence type="ECO:0000313" key="2">
    <source>
        <dbReference type="EMBL" id="RXN86784.1"/>
    </source>
</evidence>
<proteinExistence type="predicted"/>
<feature type="transmembrane region" description="Helical" evidence="1">
    <location>
        <begin position="99"/>
        <end position="120"/>
    </location>
</feature>
<feature type="transmembrane region" description="Helical" evidence="1">
    <location>
        <begin position="126"/>
        <end position="142"/>
    </location>
</feature>
<dbReference type="AlphaFoldDB" id="A0A4Q1HIR5"/>
<dbReference type="EMBL" id="PYAL01000005">
    <property type="protein sequence ID" value="RXN86784.1"/>
    <property type="molecule type" value="Genomic_DNA"/>
</dbReference>
<keyword evidence="1" id="KW-0812">Transmembrane</keyword>
<evidence type="ECO:0000313" key="3">
    <source>
        <dbReference type="Proteomes" id="UP000290849"/>
    </source>
</evidence>